<dbReference type="AlphaFoldDB" id="A0A183E6M2"/>
<dbReference type="Proteomes" id="UP000271098">
    <property type="component" value="Unassembled WGS sequence"/>
</dbReference>
<protein>
    <submittedName>
        <fullName evidence="4">Transporter</fullName>
    </submittedName>
</protein>
<proteinExistence type="predicted"/>
<keyword evidence="3" id="KW-1185">Reference proteome</keyword>
<dbReference type="EMBL" id="UYRT01083999">
    <property type="protein sequence ID" value="VDN28215.1"/>
    <property type="molecule type" value="Genomic_DNA"/>
</dbReference>
<evidence type="ECO:0000313" key="4">
    <source>
        <dbReference type="WBParaSite" id="GPUH_0001663501-mRNA-1"/>
    </source>
</evidence>
<evidence type="ECO:0000313" key="2">
    <source>
        <dbReference type="EMBL" id="VDN28215.1"/>
    </source>
</evidence>
<name>A0A183E6M2_9BILA</name>
<evidence type="ECO:0000256" key="1">
    <source>
        <dbReference type="SAM" id="MobiDB-lite"/>
    </source>
</evidence>
<reference evidence="4" key="1">
    <citation type="submission" date="2016-06" db="UniProtKB">
        <authorList>
            <consortium name="WormBaseParasite"/>
        </authorList>
    </citation>
    <scope>IDENTIFICATION</scope>
</reference>
<accession>A0A183E6M2</accession>
<organism evidence="4">
    <name type="scientific">Gongylonema pulchrum</name>
    <dbReference type="NCBI Taxonomy" id="637853"/>
    <lineage>
        <taxon>Eukaryota</taxon>
        <taxon>Metazoa</taxon>
        <taxon>Ecdysozoa</taxon>
        <taxon>Nematoda</taxon>
        <taxon>Chromadorea</taxon>
        <taxon>Rhabditida</taxon>
        <taxon>Spirurina</taxon>
        <taxon>Spiruromorpha</taxon>
        <taxon>Spiruroidea</taxon>
        <taxon>Gongylonematidae</taxon>
        <taxon>Gongylonema</taxon>
    </lineage>
</organism>
<evidence type="ECO:0000313" key="3">
    <source>
        <dbReference type="Proteomes" id="UP000271098"/>
    </source>
</evidence>
<reference evidence="2 3" key="2">
    <citation type="submission" date="2018-11" db="EMBL/GenBank/DDBJ databases">
        <authorList>
            <consortium name="Pathogen Informatics"/>
        </authorList>
    </citation>
    <scope>NUCLEOTIDE SEQUENCE [LARGE SCALE GENOMIC DNA]</scope>
</reference>
<gene>
    <name evidence="2" type="ORF">GPUH_LOCUS16611</name>
</gene>
<feature type="region of interest" description="Disordered" evidence="1">
    <location>
        <begin position="1"/>
        <end position="65"/>
    </location>
</feature>
<dbReference type="WBParaSite" id="GPUH_0001663501-mRNA-1">
    <property type="protein sequence ID" value="GPUH_0001663501-mRNA-1"/>
    <property type="gene ID" value="GPUH_0001663501"/>
</dbReference>
<sequence length="170" mass="19064">MPAFSAFRRSDDASSYSTPARRHSDISAIDFDIPSPLPAGQSRAPGPDLSGSGSVRATPRNAGRQMWPYELESSESDLGFFHPQPSRLDETRMTSDEVFDYADIHGFGANEEFVAPHELWDPVRQRIRGLVIFKPYLLLWPMATLSAPAANSFKEQIPAPVDFRLFIYFL</sequence>